<evidence type="ECO:0000259" key="11">
    <source>
        <dbReference type="Pfam" id="PF00303"/>
    </source>
</evidence>
<evidence type="ECO:0000256" key="1">
    <source>
        <dbReference type="ARBA" id="ARBA00004992"/>
    </source>
</evidence>
<dbReference type="InterPro" id="IPR023451">
    <property type="entry name" value="Thymidate_synth/dCMP_Mease_dom"/>
</dbReference>
<keyword evidence="6" id="KW-0808">Transferase</keyword>
<dbReference type="AlphaFoldDB" id="A0AA35TU39"/>
<comment type="pathway">
    <text evidence="1">Pyrimidine metabolism; dTTP biosynthesis.</text>
</comment>
<proteinExistence type="inferred from homology"/>
<feature type="active site" evidence="9">
    <location>
        <position position="209"/>
    </location>
</feature>
<dbReference type="InterPro" id="IPR036926">
    <property type="entry name" value="Thymidate_synth/dCMP_Mease_sf"/>
</dbReference>
<reference evidence="12" key="1">
    <citation type="submission" date="2023-03" db="EMBL/GenBank/DDBJ databases">
        <authorList>
            <person name="Steffen K."/>
            <person name="Cardenas P."/>
        </authorList>
    </citation>
    <scope>NUCLEOTIDE SEQUENCE</scope>
</reference>
<dbReference type="InterPro" id="IPR000398">
    <property type="entry name" value="Thymidylate_synthase"/>
</dbReference>
<dbReference type="NCBIfam" id="TIGR03284">
    <property type="entry name" value="thym_sym"/>
    <property type="match status" value="1"/>
</dbReference>
<evidence type="ECO:0000256" key="5">
    <source>
        <dbReference type="ARBA" id="ARBA00022603"/>
    </source>
</evidence>
<dbReference type="PROSITE" id="PS00091">
    <property type="entry name" value="THYMIDYLATE_SYNTHASE"/>
    <property type="match status" value="1"/>
</dbReference>
<evidence type="ECO:0000256" key="2">
    <source>
        <dbReference type="ARBA" id="ARBA00009972"/>
    </source>
</evidence>
<evidence type="ECO:0000256" key="8">
    <source>
        <dbReference type="ARBA" id="ARBA00047344"/>
    </source>
</evidence>
<dbReference type="EMBL" id="CASHTH010004184">
    <property type="protein sequence ID" value="CAI8054485.1"/>
    <property type="molecule type" value="Genomic_DNA"/>
</dbReference>
<keyword evidence="13" id="KW-1185">Reference proteome</keyword>
<dbReference type="Gene3D" id="3.30.572.10">
    <property type="entry name" value="Thymidylate synthase/dCMP hydroxymethylase domain"/>
    <property type="match status" value="1"/>
</dbReference>
<keyword evidence="7" id="KW-0545">Nucleotide biosynthesis</keyword>
<dbReference type="GO" id="GO:0006231">
    <property type="term" value="P:dTMP biosynthetic process"/>
    <property type="evidence" value="ECO:0007669"/>
    <property type="project" value="InterPro"/>
</dbReference>
<protein>
    <recommendedName>
        <fullName evidence="4">Thymidylate synthase</fullName>
        <ecNumber evidence="3">2.1.1.45</ecNumber>
    </recommendedName>
</protein>
<comment type="caution">
    <text evidence="12">The sequence shown here is derived from an EMBL/GenBank/DDBJ whole genome shotgun (WGS) entry which is preliminary data.</text>
</comment>
<dbReference type="SUPFAM" id="SSF55831">
    <property type="entry name" value="Thymidylate synthase/dCMP hydroxymethylase"/>
    <property type="match status" value="1"/>
</dbReference>
<gene>
    <name evidence="12" type="ORF">GBAR_LOCUS29731</name>
</gene>
<feature type="compositionally biased region" description="Polar residues" evidence="10">
    <location>
        <begin position="1"/>
        <end position="15"/>
    </location>
</feature>
<evidence type="ECO:0000256" key="9">
    <source>
        <dbReference type="PROSITE-ProRule" id="PRU10016"/>
    </source>
</evidence>
<dbReference type="GO" id="GO:0005829">
    <property type="term" value="C:cytosol"/>
    <property type="evidence" value="ECO:0007669"/>
    <property type="project" value="TreeGrafter"/>
</dbReference>
<evidence type="ECO:0000256" key="10">
    <source>
        <dbReference type="SAM" id="MobiDB-lite"/>
    </source>
</evidence>
<sequence length="327" mass="37436">MEVGENVSSLANVVSSPPDKMETTAAEPTVVSVPRPLAPRRHDEDQYLDLIRTILEHGQEKGDRTGVGTRSIFGAQMRFNLRDQFPLLTTKRVFWRGVVEELLWFISGDTNAKHLSQKKVKIWDANGSRDFLDKRGLHHREEGDLGPVYGFQWRHFGAKYVDMHTDYSGQGVDQLAQVIQTIRTNPNDRRIIMSAWNPPDLPEMALPPCHAFVQFYVCNGELSCQLYQRSADMGLGVPFNIASYSLLTYMIAHVCNLKPGDFVHTLGDAHVYLNHIQPLNIQIQRSPRPFPRLELRRQVSDIDKFVYDDIILHDYHPHPKIHMDMAV</sequence>
<evidence type="ECO:0000256" key="7">
    <source>
        <dbReference type="ARBA" id="ARBA00022727"/>
    </source>
</evidence>
<dbReference type="FunFam" id="3.30.572.10:FF:000002">
    <property type="entry name" value="Possible thymidylate synthase"/>
    <property type="match status" value="1"/>
</dbReference>
<dbReference type="GO" id="GO:0032259">
    <property type="term" value="P:methylation"/>
    <property type="evidence" value="ECO:0007669"/>
    <property type="project" value="UniProtKB-KW"/>
</dbReference>
<feature type="region of interest" description="Disordered" evidence="10">
    <location>
        <begin position="1"/>
        <end position="28"/>
    </location>
</feature>
<dbReference type="PANTHER" id="PTHR11548">
    <property type="entry name" value="THYMIDYLATE SYNTHASE 1"/>
    <property type="match status" value="1"/>
</dbReference>
<dbReference type="InterPro" id="IPR045097">
    <property type="entry name" value="Thymidate_synth/dCMP_Mease"/>
</dbReference>
<evidence type="ECO:0000256" key="6">
    <source>
        <dbReference type="ARBA" id="ARBA00022679"/>
    </source>
</evidence>
<dbReference type="NCBIfam" id="NF002497">
    <property type="entry name" value="PRK01827.1-3"/>
    <property type="match status" value="1"/>
</dbReference>
<dbReference type="PANTHER" id="PTHR11548:SF2">
    <property type="entry name" value="THYMIDYLATE SYNTHASE"/>
    <property type="match status" value="1"/>
</dbReference>
<dbReference type="PRINTS" id="PR00108">
    <property type="entry name" value="THYMDSNTHASE"/>
</dbReference>
<keyword evidence="5" id="KW-0489">Methyltransferase</keyword>
<organism evidence="12 13">
    <name type="scientific">Geodia barretti</name>
    <name type="common">Barrett's horny sponge</name>
    <dbReference type="NCBI Taxonomy" id="519541"/>
    <lineage>
        <taxon>Eukaryota</taxon>
        <taxon>Metazoa</taxon>
        <taxon>Porifera</taxon>
        <taxon>Demospongiae</taxon>
        <taxon>Heteroscleromorpha</taxon>
        <taxon>Tetractinellida</taxon>
        <taxon>Astrophorina</taxon>
        <taxon>Geodiidae</taxon>
        <taxon>Geodia</taxon>
    </lineage>
</organism>
<evidence type="ECO:0000256" key="4">
    <source>
        <dbReference type="ARBA" id="ARBA00015931"/>
    </source>
</evidence>
<name>A0AA35TU39_GEOBA</name>
<dbReference type="CDD" id="cd00351">
    <property type="entry name" value="TS_Pyrimidine_HMase"/>
    <property type="match status" value="1"/>
</dbReference>
<dbReference type="Proteomes" id="UP001174909">
    <property type="component" value="Unassembled WGS sequence"/>
</dbReference>
<comment type="similarity">
    <text evidence="2">Belongs to the thymidylate synthase family.</text>
</comment>
<comment type="catalytic activity">
    <reaction evidence="8">
        <text>dUMP + (6R)-5,10-methylene-5,6,7,8-tetrahydrofolate = 7,8-dihydrofolate + dTMP</text>
        <dbReference type="Rhea" id="RHEA:12104"/>
        <dbReference type="ChEBI" id="CHEBI:15636"/>
        <dbReference type="ChEBI" id="CHEBI:57451"/>
        <dbReference type="ChEBI" id="CHEBI:63528"/>
        <dbReference type="ChEBI" id="CHEBI:246422"/>
        <dbReference type="EC" id="2.1.1.45"/>
    </reaction>
</comment>
<dbReference type="InterPro" id="IPR020940">
    <property type="entry name" value="Thymidylate_synthase_AS"/>
</dbReference>
<dbReference type="HAMAP" id="MF_00008">
    <property type="entry name" value="Thymidy_synth_bact"/>
    <property type="match status" value="1"/>
</dbReference>
<accession>A0AA35TU39</accession>
<dbReference type="EC" id="2.1.1.45" evidence="3"/>
<evidence type="ECO:0000313" key="12">
    <source>
        <dbReference type="EMBL" id="CAI8054485.1"/>
    </source>
</evidence>
<feature type="domain" description="Thymidylate synthase/dCMP hydroxymethylase" evidence="11">
    <location>
        <begin position="46"/>
        <end position="327"/>
    </location>
</feature>
<evidence type="ECO:0000256" key="3">
    <source>
        <dbReference type="ARBA" id="ARBA00011947"/>
    </source>
</evidence>
<dbReference type="GO" id="GO:0005739">
    <property type="term" value="C:mitochondrion"/>
    <property type="evidence" value="ECO:0007669"/>
    <property type="project" value="TreeGrafter"/>
</dbReference>
<evidence type="ECO:0000313" key="13">
    <source>
        <dbReference type="Proteomes" id="UP001174909"/>
    </source>
</evidence>
<dbReference type="Pfam" id="PF00303">
    <property type="entry name" value="Thymidylat_synt"/>
    <property type="match status" value="1"/>
</dbReference>
<dbReference type="GO" id="GO:0004799">
    <property type="term" value="F:thymidylate synthase activity"/>
    <property type="evidence" value="ECO:0007669"/>
    <property type="project" value="UniProtKB-EC"/>
</dbReference>